<keyword evidence="2" id="KW-0812">Transmembrane</keyword>
<keyword evidence="4" id="KW-1185">Reference proteome</keyword>
<keyword evidence="2" id="KW-1133">Transmembrane helix</keyword>
<keyword evidence="1" id="KW-0175">Coiled coil</keyword>
<evidence type="ECO:0000256" key="2">
    <source>
        <dbReference type="SAM" id="Phobius"/>
    </source>
</evidence>
<evidence type="ECO:0000313" key="3">
    <source>
        <dbReference type="EMBL" id="KAG5619565.1"/>
    </source>
</evidence>
<gene>
    <name evidence="3" type="ORF">H5410_004783</name>
</gene>
<evidence type="ECO:0000256" key="1">
    <source>
        <dbReference type="SAM" id="Coils"/>
    </source>
</evidence>
<evidence type="ECO:0000313" key="4">
    <source>
        <dbReference type="Proteomes" id="UP000824120"/>
    </source>
</evidence>
<feature type="transmembrane region" description="Helical" evidence="2">
    <location>
        <begin position="273"/>
        <end position="291"/>
    </location>
</feature>
<organism evidence="3 4">
    <name type="scientific">Solanum commersonii</name>
    <name type="common">Commerson's wild potato</name>
    <name type="synonym">Commerson's nightshade</name>
    <dbReference type="NCBI Taxonomy" id="4109"/>
    <lineage>
        <taxon>Eukaryota</taxon>
        <taxon>Viridiplantae</taxon>
        <taxon>Streptophyta</taxon>
        <taxon>Embryophyta</taxon>
        <taxon>Tracheophyta</taxon>
        <taxon>Spermatophyta</taxon>
        <taxon>Magnoliopsida</taxon>
        <taxon>eudicotyledons</taxon>
        <taxon>Gunneridae</taxon>
        <taxon>Pentapetalae</taxon>
        <taxon>asterids</taxon>
        <taxon>lamiids</taxon>
        <taxon>Solanales</taxon>
        <taxon>Solanaceae</taxon>
        <taxon>Solanoideae</taxon>
        <taxon>Solaneae</taxon>
        <taxon>Solanum</taxon>
    </lineage>
</organism>
<proteinExistence type="predicted"/>
<accession>A0A9J6A4S8</accession>
<comment type="caution">
    <text evidence="3">The sequence shown here is derived from an EMBL/GenBank/DDBJ whole genome shotgun (WGS) entry which is preliminary data.</text>
</comment>
<feature type="coiled-coil region" evidence="1">
    <location>
        <begin position="106"/>
        <end position="133"/>
    </location>
</feature>
<sequence>MNTCNAYYGNIYSCENDEFYKLQSQFEDLNINTITSDNIIELLKEVTDNNLHEKIIQLNVNNNISSSKNVEKQKNDFEFEYSAPYSLSEVNNRLNKQPTSTRDSSFDDLKIEVEKLKNEIKSLKQNQMICEHHLPIILGTPFINAIYPFTNINIKEFSATYEDRDISYTFITDPISRDINALINMKQKHVDSLQLELFRKIKLISEHIVVDIFADHPSAFWNHKNQIVTLPYEGDFSENDIPTKYRPCQMNTELVPWHENMFKMNFQLINGTGLKLGFLTLLVLMTFIIFLKSFKKPALCIIILCSLYLGL</sequence>
<name>A0A9J6A4S8_SOLCO</name>
<keyword evidence="2" id="KW-0472">Membrane</keyword>
<dbReference type="Proteomes" id="UP000824120">
    <property type="component" value="Chromosome 2"/>
</dbReference>
<dbReference type="AlphaFoldDB" id="A0A9J6A4S8"/>
<protein>
    <submittedName>
        <fullName evidence="3">Uncharacterized protein</fullName>
    </submittedName>
</protein>
<dbReference type="EMBL" id="JACXVP010000002">
    <property type="protein sequence ID" value="KAG5619565.1"/>
    <property type="molecule type" value="Genomic_DNA"/>
</dbReference>
<reference evidence="3 4" key="1">
    <citation type="submission" date="2020-09" db="EMBL/GenBank/DDBJ databases">
        <title>De no assembly of potato wild relative species, Solanum commersonii.</title>
        <authorList>
            <person name="Cho K."/>
        </authorList>
    </citation>
    <scope>NUCLEOTIDE SEQUENCE [LARGE SCALE GENOMIC DNA]</scope>
    <source>
        <strain evidence="3">LZ3.2</strain>
        <tissue evidence="3">Leaf</tissue>
    </source>
</reference>